<proteinExistence type="predicted"/>
<dbReference type="RefSeq" id="WP_154567750.1">
    <property type="nucleotide sequence ID" value="NZ_VOSW01000201.1"/>
</dbReference>
<reference evidence="1 2" key="1">
    <citation type="journal article" date="2020" name="Int. J. Syst. Evol. Microbiol.">
        <title>Paraburkholderia madseniana sp. nov., a phenolic acid-degrading bacterium isolated from acidic forest soil.</title>
        <authorList>
            <person name="Wilhelm R.C."/>
            <person name="Murphy S.J.L."/>
            <person name="Feriancek N.M."/>
            <person name="Karasz D.C."/>
            <person name="DeRito C.M."/>
            <person name="Newman J.D."/>
            <person name="Buckley D.H."/>
        </authorList>
    </citation>
    <scope>NUCLEOTIDE SEQUENCE [LARGE SCALE GENOMIC DNA]</scope>
    <source>
        <strain evidence="1 2">RP11</strain>
    </source>
</reference>
<organism evidence="1 2">
    <name type="scientific">Paraburkholderia madseniana</name>
    <dbReference type="NCBI Taxonomy" id="2599607"/>
    <lineage>
        <taxon>Bacteria</taxon>
        <taxon>Pseudomonadati</taxon>
        <taxon>Pseudomonadota</taxon>
        <taxon>Betaproteobacteria</taxon>
        <taxon>Burkholderiales</taxon>
        <taxon>Burkholderiaceae</taxon>
        <taxon>Paraburkholderia</taxon>
    </lineage>
</organism>
<dbReference type="EMBL" id="VOSW01000201">
    <property type="protein sequence ID" value="KAE8753528.1"/>
    <property type="molecule type" value="Genomic_DNA"/>
</dbReference>
<gene>
    <name evidence="1" type="ORF">FSO04_44660</name>
</gene>
<evidence type="ECO:0000313" key="2">
    <source>
        <dbReference type="Proteomes" id="UP000463700"/>
    </source>
</evidence>
<accession>A0A6N6W110</accession>
<dbReference type="OrthoDB" id="7235451at2"/>
<comment type="caution">
    <text evidence="1">The sequence shown here is derived from an EMBL/GenBank/DDBJ whole genome shotgun (WGS) entry which is preliminary data.</text>
</comment>
<evidence type="ECO:0000313" key="1">
    <source>
        <dbReference type="EMBL" id="KAE8753528.1"/>
    </source>
</evidence>
<protein>
    <submittedName>
        <fullName evidence="1">Uncharacterized protein</fullName>
    </submittedName>
</protein>
<dbReference type="AlphaFoldDB" id="A0A6N6W110"/>
<sequence length="245" mass="27155">MIEPQLQRRAELLRDITNLGLLGSLCEDHGDVVVFERTPLLLSKSERPDAIAGRAVWVDDPAGWFATDLSGCEALARWMPDYVAPHFYLATTREQSWRCGEATAVHCIACTGDYLQRRLDYDEDDGAVRGVEWAISEYGSFVGMFIGNLTLVNGSVRRLISERCPGYYVDLSKMADSSYYMNHCAHCNAKFGDFFMYSEPGGAFFPVTPEEAKLIQLTRIDLPLLAQGNGSASAPDMVPYCTVVG</sequence>
<name>A0A6N6W110_9BURK</name>
<dbReference type="Proteomes" id="UP000463700">
    <property type="component" value="Unassembled WGS sequence"/>
</dbReference>